<comment type="caution">
    <text evidence="1">The sequence shown here is derived from an EMBL/GenBank/DDBJ whole genome shotgun (WGS) entry which is preliminary data.</text>
</comment>
<accession>A0A8J2JVD0</accession>
<dbReference type="AlphaFoldDB" id="A0A8J2JVD0"/>
<keyword evidence="2" id="KW-1185">Reference proteome</keyword>
<reference evidence="1" key="1">
    <citation type="submission" date="2021-06" db="EMBL/GenBank/DDBJ databases">
        <authorList>
            <person name="Hodson N. C."/>
            <person name="Mongue J. A."/>
            <person name="Jaron S. K."/>
        </authorList>
    </citation>
    <scope>NUCLEOTIDE SEQUENCE</scope>
</reference>
<feature type="non-terminal residue" evidence="1">
    <location>
        <position position="1"/>
    </location>
</feature>
<dbReference type="EMBL" id="CAJVCH010145230">
    <property type="protein sequence ID" value="CAG7727212.1"/>
    <property type="molecule type" value="Genomic_DNA"/>
</dbReference>
<evidence type="ECO:0000313" key="2">
    <source>
        <dbReference type="Proteomes" id="UP000708208"/>
    </source>
</evidence>
<evidence type="ECO:0000313" key="1">
    <source>
        <dbReference type="EMBL" id="CAG7727212.1"/>
    </source>
</evidence>
<dbReference type="Proteomes" id="UP000708208">
    <property type="component" value="Unassembled WGS sequence"/>
</dbReference>
<protein>
    <submittedName>
        <fullName evidence="1">Uncharacterized protein</fullName>
    </submittedName>
</protein>
<name>A0A8J2JVD0_9HEXA</name>
<organism evidence="1 2">
    <name type="scientific">Allacma fusca</name>
    <dbReference type="NCBI Taxonomy" id="39272"/>
    <lineage>
        <taxon>Eukaryota</taxon>
        <taxon>Metazoa</taxon>
        <taxon>Ecdysozoa</taxon>
        <taxon>Arthropoda</taxon>
        <taxon>Hexapoda</taxon>
        <taxon>Collembola</taxon>
        <taxon>Symphypleona</taxon>
        <taxon>Sminthuridae</taxon>
        <taxon>Allacma</taxon>
    </lineage>
</organism>
<gene>
    <name evidence="1" type="ORF">AFUS01_LOCUS16065</name>
</gene>
<proteinExistence type="predicted"/>
<sequence>ERLAAFITQQNPIIQVDATLSVLTAAATNHISSESP</sequence>
<feature type="non-terminal residue" evidence="1">
    <location>
        <position position="36"/>
    </location>
</feature>